<comment type="subcellular location">
    <subcellularLocation>
        <location evidence="2">Cytoplasm</location>
    </subcellularLocation>
    <subcellularLocation>
        <location evidence="1">Membrane</location>
        <topology evidence="1">Multi-pass membrane protein</topology>
    </subcellularLocation>
</comment>
<feature type="transmembrane region" description="Helical" evidence="8">
    <location>
        <begin position="193"/>
        <end position="213"/>
    </location>
</feature>
<name>A0ABN9M2D0_9NEOB</name>
<evidence type="ECO:0000256" key="6">
    <source>
        <dbReference type="ARBA" id="ARBA00023136"/>
    </source>
</evidence>
<evidence type="ECO:0000256" key="5">
    <source>
        <dbReference type="ARBA" id="ARBA00022989"/>
    </source>
</evidence>
<evidence type="ECO:0000256" key="3">
    <source>
        <dbReference type="ARBA" id="ARBA00022490"/>
    </source>
</evidence>
<keyword evidence="10" id="KW-1185">Reference proteome</keyword>
<proteinExistence type="predicted"/>
<dbReference type="InterPro" id="IPR037661">
    <property type="entry name" value="TMEM196"/>
</dbReference>
<feature type="transmembrane region" description="Helical" evidence="8">
    <location>
        <begin position="159"/>
        <end position="181"/>
    </location>
</feature>
<evidence type="ECO:0000256" key="8">
    <source>
        <dbReference type="SAM" id="Phobius"/>
    </source>
</evidence>
<keyword evidence="4 8" id="KW-0812">Transmembrane</keyword>
<gene>
    <name evidence="9" type="ORF">RIMI_LOCUS13691287</name>
</gene>
<sequence>MSVLVTEAVFLCSAHNLLDSRLSGRIMTPHSHAIQMKQTWSTLWNIWIIVGQFLMCGVCGVFCAKKKSGLILSECEQAECDLSVSVNGEVFQKLAVGLGVELHSILNPKRSHKFIFDDTSPYQNPISTLLASESELSSLPFTDPACGPTIWPIKSHSHFMILFSACCICGLIGGILNIQFLRAVTERSSLHNVSLSLACIGISGCTISTWLTCRLASYEQRRMFLEREHSLHHSHEMTEKVKELGY</sequence>
<evidence type="ECO:0000313" key="9">
    <source>
        <dbReference type="EMBL" id="CAJ0952022.1"/>
    </source>
</evidence>
<keyword evidence="3" id="KW-0963">Cytoplasm</keyword>
<keyword evidence="5 8" id="KW-1133">Transmembrane helix</keyword>
<evidence type="ECO:0000256" key="2">
    <source>
        <dbReference type="ARBA" id="ARBA00004496"/>
    </source>
</evidence>
<evidence type="ECO:0000313" key="10">
    <source>
        <dbReference type="Proteomes" id="UP001176940"/>
    </source>
</evidence>
<keyword evidence="6 8" id="KW-0472">Membrane</keyword>
<reference evidence="9" key="1">
    <citation type="submission" date="2023-07" db="EMBL/GenBank/DDBJ databases">
        <authorList>
            <person name="Stuckert A."/>
        </authorList>
    </citation>
    <scope>NUCLEOTIDE SEQUENCE</scope>
</reference>
<evidence type="ECO:0000256" key="1">
    <source>
        <dbReference type="ARBA" id="ARBA00004141"/>
    </source>
</evidence>
<dbReference type="Proteomes" id="UP001176940">
    <property type="component" value="Unassembled WGS sequence"/>
</dbReference>
<dbReference type="PANTHER" id="PTHR28681">
    <property type="entry name" value="TRANSMEMBRANE PROTEIN 196"/>
    <property type="match status" value="1"/>
</dbReference>
<accession>A0ABN9M2D0</accession>
<feature type="transmembrane region" description="Helical" evidence="8">
    <location>
        <begin position="44"/>
        <end position="64"/>
    </location>
</feature>
<comment type="caution">
    <text evidence="9">The sequence shown here is derived from an EMBL/GenBank/DDBJ whole genome shotgun (WGS) entry which is preliminary data.</text>
</comment>
<evidence type="ECO:0000256" key="4">
    <source>
        <dbReference type="ARBA" id="ARBA00022692"/>
    </source>
</evidence>
<dbReference type="PANTHER" id="PTHR28681:SF1">
    <property type="entry name" value="TRANSMEMBRANE PROTEIN 196"/>
    <property type="match status" value="1"/>
</dbReference>
<protein>
    <recommendedName>
        <fullName evidence="7">Transmembrane protein 196</fullName>
    </recommendedName>
</protein>
<organism evidence="9 10">
    <name type="scientific">Ranitomeya imitator</name>
    <name type="common">mimic poison frog</name>
    <dbReference type="NCBI Taxonomy" id="111125"/>
    <lineage>
        <taxon>Eukaryota</taxon>
        <taxon>Metazoa</taxon>
        <taxon>Chordata</taxon>
        <taxon>Craniata</taxon>
        <taxon>Vertebrata</taxon>
        <taxon>Euteleostomi</taxon>
        <taxon>Amphibia</taxon>
        <taxon>Batrachia</taxon>
        <taxon>Anura</taxon>
        <taxon>Neobatrachia</taxon>
        <taxon>Hyloidea</taxon>
        <taxon>Dendrobatidae</taxon>
        <taxon>Dendrobatinae</taxon>
        <taxon>Ranitomeya</taxon>
    </lineage>
</organism>
<evidence type="ECO:0000256" key="7">
    <source>
        <dbReference type="ARBA" id="ARBA00044525"/>
    </source>
</evidence>
<dbReference type="EMBL" id="CAUEEQ010034170">
    <property type="protein sequence ID" value="CAJ0952022.1"/>
    <property type="molecule type" value="Genomic_DNA"/>
</dbReference>